<dbReference type="AlphaFoldDB" id="A0ABD3HHX4"/>
<evidence type="ECO:0000256" key="1">
    <source>
        <dbReference type="SAM" id="MobiDB-lite"/>
    </source>
</evidence>
<feature type="region of interest" description="Disordered" evidence="1">
    <location>
        <begin position="1"/>
        <end position="20"/>
    </location>
</feature>
<evidence type="ECO:0000313" key="3">
    <source>
        <dbReference type="Proteomes" id="UP001633002"/>
    </source>
</evidence>
<name>A0ABD3HHX4_9MARC</name>
<feature type="compositionally biased region" description="Low complexity" evidence="1">
    <location>
        <begin position="7"/>
        <end position="18"/>
    </location>
</feature>
<dbReference type="Proteomes" id="UP001633002">
    <property type="component" value="Unassembled WGS sequence"/>
</dbReference>
<reference evidence="2 3" key="1">
    <citation type="submission" date="2024-09" db="EMBL/GenBank/DDBJ databases">
        <title>Chromosome-scale assembly of Riccia sorocarpa.</title>
        <authorList>
            <person name="Paukszto L."/>
        </authorList>
    </citation>
    <scope>NUCLEOTIDE SEQUENCE [LARGE SCALE GENOMIC DNA]</scope>
    <source>
        <strain evidence="2">LP-2024</strain>
        <tissue evidence="2">Aerial parts of the thallus</tissue>
    </source>
</reference>
<organism evidence="2 3">
    <name type="scientific">Riccia sorocarpa</name>
    <dbReference type="NCBI Taxonomy" id="122646"/>
    <lineage>
        <taxon>Eukaryota</taxon>
        <taxon>Viridiplantae</taxon>
        <taxon>Streptophyta</taxon>
        <taxon>Embryophyta</taxon>
        <taxon>Marchantiophyta</taxon>
        <taxon>Marchantiopsida</taxon>
        <taxon>Marchantiidae</taxon>
        <taxon>Marchantiales</taxon>
        <taxon>Ricciaceae</taxon>
        <taxon>Riccia</taxon>
    </lineage>
</organism>
<dbReference type="EMBL" id="JBJQOH010000003">
    <property type="protein sequence ID" value="KAL3691230.1"/>
    <property type="molecule type" value="Genomic_DNA"/>
</dbReference>
<accession>A0ABD3HHX4</accession>
<evidence type="ECO:0000313" key="2">
    <source>
        <dbReference type="EMBL" id="KAL3691230.1"/>
    </source>
</evidence>
<protein>
    <submittedName>
        <fullName evidence="2">Uncharacterized protein</fullName>
    </submittedName>
</protein>
<keyword evidence="3" id="KW-1185">Reference proteome</keyword>
<sequence length="310" mass="33689">MYGNQKNSSSSNTTSAATVDTELRLSSNSYMTMEAARVTPNVPPATPVTSTVNTVTRSLHQVTPTINTVMQATQPIYSHVQLQAVTAAPVANNVMRAPQPIYSAGQLQAARATSTTNDVMRPPQLIYYTCHGQLQAAAATLTVNNGMRPPQPILSQVGTQMVQGATSVVQPGMMMLVQNTPNHMPNRPKTPVSSVAKASSSTCPTPQRYSTMGIATLEQNQAQQNWEDVEAWRYQLTINHSVIKAFSESCVQQALLATSITPFKSQVTQVRAAEDSLESFPEESHLMFRVVPSMSSQSFHSHYCADETLK</sequence>
<proteinExistence type="predicted"/>
<feature type="compositionally biased region" description="Polar residues" evidence="1">
    <location>
        <begin position="191"/>
        <end position="204"/>
    </location>
</feature>
<gene>
    <name evidence="2" type="ORF">R1sor_004881</name>
</gene>
<feature type="region of interest" description="Disordered" evidence="1">
    <location>
        <begin position="181"/>
        <end position="204"/>
    </location>
</feature>
<comment type="caution">
    <text evidence="2">The sequence shown here is derived from an EMBL/GenBank/DDBJ whole genome shotgun (WGS) entry which is preliminary data.</text>
</comment>